<proteinExistence type="predicted"/>
<reference evidence="3 4" key="1">
    <citation type="submission" date="2015-10" db="EMBL/GenBank/DDBJ databases">
        <authorList>
            <person name="Gilbert D.G."/>
        </authorList>
    </citation>
    <scope>NUCLEOTIDE SEQUENCE [LARGE SCALE GENOMIC DNA]</scope>
    <source>
        <strain evidence="4">HZ-22</strain>
    </source>
</reference>
<feature type="compositionally biased region" description="Basic and acidic residues" evidence="2">
    <location>
        <begin position="292"/>
        <end position="315"/>
    </location>
</feature>
<evidence type="ECO:0000313" key="3">
    <source>
        <dbReference type="EMBL" id="ALJ04332.1"/>
    </source>
</evidence>
<protein>
    <submittedName>
        <fullName evidence="3">Uncharacterized protein</fullName>
    </submittedName>
</protein>
<feature type="compositionally biased region" description="Polar residues" evidence="2">
    <location>
        <begin position="266"/>
        <end position="279"/>
    </location>
</feature>
<keyword evidence="4" id="KW-1185">Reference proteome</keyword>
<name>A0A0P0D6L3_9FLAO</name>
<feature type="region of interest" description="Disordered" evidence="2">
    <location>
        <begin position="262"/>
        <end position="315"/>
    </location>
</feature>
<dbReference type="SMART" id="SM00028">
    <property type="entry name" value="TPR"/>
    <property type="match status" value="2"/>
</dbReference>
<dbReference type="EMBL" id="CP012898">
    <property type="protein sequence ID" value="ALJ04332.1"/>
    <property type="molecule type" value="Genomic_DNA"/>
</dbReference>
<dbReference type="OrthoDB" id="1449471at2"/>
<dbReference type="InterPro" id="IPR011990">
    <property type="entry name" value="TPR-like_helical_dom_sf"/>
</dbReference>
<gene>
    <name evidence="3" type="ORF">APS56_03880</name>
</gene>
<feature type="repeat" description="TPR" evidence="1">
    <location>
        <begin position="140"/>
        <end position="173"/>
    </location>
</feature>
<evidence type="ECO:0000256" key="1">
    <source>
        <dbReference type="PROSITE-ProRule" id="PRU00339"/>
    </source>
</evidence>
<dbReference type="Gene3D" id="1.25.40.10">
    <property type="entry name" value="Tetratricopeptide repeat domain"/>
    <property type="match status" value="1"/>
</dbReference>
<dbReference type="Proteomes" id="UP000057981">
    <property type="component" value="Chromosome"/>
</dbReference>
<accession>A0A0P0D6L3</accession>
<sequence>MNNLKTIFSFLFVLAITQGYSQNYLNNFKSDICQCLQEKNVTYKNVDYEYNNCFIKNLVSYADMIDSEIQIEDQTKKYIEGQKIRNNLKKKFSYELMYSCDAYFYVVERGVFKVKENARQNVDSTQLQKFHELVAMSPKWQSYLYRAQHYYKLNDLQNAEKDILKAIELSPYKNNNKRIRAEKMLLGQIYEDQGKYSDAIQLYDKIAINELDTQVEIIKAISVRKRDGRYIPPSDVSDFNTVSDLGNTSFESINKEANVRRREANKNNQSQQNITTPVVSRSRETGVLPLSDSEKPKGIKSKDSAKSLRSLFKLE</sequence>
<dbReference type="InterPro" id="IPR019734">
    <property type="entry name" value="TPR_rpt"/>
</dbReference>
<dbReference type="SUPFAM" id="SSF48452">
    <property type="entry name" value="TPR-like"/>
    <property type="match status" value="1"/>
</dbReference>
<organism evidence="3 4">
    <name type="scientific">Pseudalgibacter alginicilyticus</name>
    <dbReference type="NCBI Taxonomy" id="1736674"/>
    <lineage>
        <taxon>Bacteria</taxon>
        <taxon>Pseudomonadati</taxon>
        <taxon>Bacteroidota</taxon>
        <taxon>Flavobacteriia</taxon>
        <taxon>Flavobacteriales</taxon>
        <taxon>Flavobacteriaceae</taxon>
        <taxon>Pseudalgibacter</taxon>
    </lineage>
</organism>
<dbReference type="KEGG" id="ahz:APS56_03880"/>
<evidence type="ECO:0000256" key="2">
    <source>
        <dbReference type="SAM" id="MobiDB-lite"/>
    </source>
</evidence>
<dbReference type="AlphaFoldDB" id="A0A0P0D6L3"/>
<keyword evidence="1" id="KW-0802">TPR repeat</keyword>
<evidence type="ECO:0000313" key="4">
    <source>
        <dbReference type="Proteomes" id="UP000057981"/>
    </source>
</evidence>
<dbReference type="RefSeq" id="WP_054724950.1">
    <property type="nucleotide sequence ID" value="NZ_CP012898.1"/>
</dbReference>
<dbReference type="PROSITE" id="PS50005">
    <property type="entry name" value="TPR"/>
    <property type="match status" value="1"/>
</dbReference>
<dbReference type="STRING" id="1736674.APS56_03880"/>